<dbReference type="GO" id="GO:0006183">
    <property type="term" value="P:GTP biosynthetic process"/>
    <property type="evidence" value="ECO:0007669"/>
    <property type="project" value="UniProtKB-UniRule"/>
</dbReference>
<sequence length="140" mass="15426">MSSNYTFSMIKPNATAKNITGKVNAYFEAAGFKIVAQRRVRLTLAQAQKFYEVHKERSFYGELCEFLASGPVVAQVLKGPNAVLKAREIMGDTNPEKAAEGTIRRDLGDSIGENTIHGSDSDENAANEIAFFFNQLDICE</sequence>
<dbReference type="GO" id="GO:0006241">
    <property type="term" value="P:CTP biosynthetic process"/>
    <property type="evidence" value="ECO:0007669"/>
    <property type="project" value="UniProtKB-UniRule"/>
</dbReference>
<feature type="binding site" evidence="8 9">
    <location>
        <position position="104"/>
    </location>
    <ligand>
        <name>ATP</name>
        <dbReference type="ChEBI" id="CHEBI:30616"/>
    </ligand>
</feature>
<keyword evidence="13" id="KW-1185">Reference proteome</keyword>
<keyword evidence="8" id="KW-0460">Magnesium</keyword>
<dbReference type="EC" id="2.7.4.6" evidence="8"/>
<evidence type="ECO:0000256" key="3">
    <source>
        <dbReference type="ARBA" id="ARBA00022679"/>
    </source>
</evidence>
<organism evidence="12 13">
    <name type="scientific">Candidatus Bodocaedibacter vickermanii</name>
    <dbReference type="NCBI Taxonomy" id="2741701"/>
    <lineage>
        <taxon>Bacteria</taxon>
        <taxon>Pseudomonadati</taxon>
        <taxon>Pseudomonadota</taxon>
        <taxon>Alphaproteobacteria</taxon>
        <taxon>Holosporales</taxon>
        <taxon>Candidatus Paracaedibacteraceae</taxon>
        <taxon>Candidatus Bodocaedibacter</taxon>
    </lineage>
</organism>
<dbReference type="NCBIfam" id="NF001908">
    <property type="entry name" value="PRK00668.1"/>
    <property type="match status" value="1"/>
</dbReference>
<comment type="subunit">
    <text evidence="8">Homotetramer.</text>
</comment>
<keyword evidence="8" id="KW-0479">Metal-binding</keyword>
<dbReference type="InterPro" id="IPR034907">
    <property type="entry name" value="NDK-like_dom"/>
</dbReference>
<feature type="active site" description="Pros-phosphohistidine intermediate" evidence="8 9">
    <location>
        <position position="117"/>
    </location>
</feature>
<evidence type="ECO:0000256" key="1">
    <source>
        <dbReference type="ARBA" id="ARBA00008142"/>
    </source>
</evidence>
<dbReference type="PRINTS" id="PR01243">
    <property type="entry name" value="NUCDPKINASE"/>
</dbReference>
<evidence type="ECO:0000256" key="4">
    <source>
        <dbReference type="ARBA" id="ARBA00022741"/>
    </source>
</evidence>
<keyword evidence="6 8" id="KW-0067">ATP-binding</keyword>
<dbReference type="PANTHER" id="PTHR46161">
    <property type="entry name" value="NUCLEOSIDE DIPHOSPHATE KINASE"/>
    <property type="match status" value="1"/>
</dbReference>
<keyword evidence="3 8" id="KW-0808">Transferase</keyword>
<keyword evidence="8" id="KW-0963">Cytoplasm</keyword>
<dbReference type="GO" id="GO:0005737">
    <property type="term" value="C:cytoplasm"/>
    <property type="evidence" value="ECO:0007669"/>
    <property type="project" value="UniProtKB-SubCell"/>
</dbReference>
<evidence type="ECO:0000259" key="11">
    <source>
        <dbReference type="SMART" id="SM00562"/>
    </source>
</evidence>
<evidence type="ECO:0000313" key="12">
    <source>
        <dbReference type="EMBL" id="QOL20042.1"/>
    </source>
</evidence>
<dbReference type="Proteomes" id="UP000594001">
    <property type="component" value="Chromosome"/>
</dbReference>
<dbReference type="CDD" id="cd04413">
    <property type="entry name" value="NDPk_I"/>
    <property type="match status" value="1"/>
</dbReference>
<dbReference type="PANTHER" id="PTHR46161:SF3">
    <property type="entry name" value="NUCLEOSIDE DIPHOSPHATE KINASE DDB_G0292928-RELATED"/>
    <property type="match status" value="1"/>
</dbReference>
<comment type="subcellular location">
    <subcellularLocation>
        <location evidence="8">Cytoplasm</location>
    </subcellularLocation>
</comment>
<evidence type="ECO:0000256" key="8">
    <source>
        <dbReference type="HAMAP-Rule" id="MF_00451"/>
    </source>
</evidence>
<keyword evidence="5 8" id="KW-0418">Kinase</keyword>
<dbReference type="SUPFAM" id="SSF54919">
    <property type="entry name" value="Nucleoside diphosphate kinase, NDK"/>
    <property type="match status" value="1"/>
</dbReference>
<feature type="binding site" evidence="8 9">
    <location>
        <position position="93"/>
    </location>
    <ligand>
        <name>ATP</name>
        <dbReference type="ChEBI" id="CHEBI:30616"/>
    </ligand>
</feature>
<keyword evidence="4 8" id="KW-0547">Nucleotide-binding</keyword>
<feature type="binding site" evidence="8 9">
    <location>
        <position position="11"/>
    </location>
    <ligand>
        <name>ATP</name>
        <dbReference type="ChEBI" id="CHEBI:30616"/>
    </ligand>
</feature>
<dbReference type="Gene3D" id="3.30.70.141">
    <property type="entry name" value="Nucleoside diphosphate kinase-like domain"/>
    <property type="match status" value="1"/>
</dbReference>
<dbReference type="GO" id="GO:0005524">
    <property type="term" value="F:ATP binding"/>
    <property type="evidence" value="ECO:0007669"/>
    <property type="project" value="UniProtKB-UniRule"/>
</dbReference>
<dbReference type="PROSITE" id="PS51374">
    <property type="entry name" value="NDPK_LIKE"/>
    <property type="match status" value="1"/>
</dbReference>
<evidence type="ECO:0000256" key="9">
    <source>
        <dbReference type="PROSITE-ProRule" id="PRU00706"/>
    </source>
</evidence>
<dbReference type="GO" id="GO:0006228">
    <property type="term" value="P:UTP biosynthetic process"/>
    <property type="evidence" value="ECO:0007669"/>
    <property type="project" value="UniProtKB-UniRule"/>
</dbReference>
<dbReference type="Pfam" id="PF00334">
    <property type="entry name" value="NDK"/>
    <property type="match status" value="1"/>
</dbReference>
<proteinExistence type="inferred from homology"/>
<dbReference type="AlphaFoldDB" id="A0A7L9RU03"/>
<feature type="domain" description="Nucleoside diphosphate kinase-like" evidence="11">
    <location>
        <begin position="3"/>
        <end position="140"/>
    </location>
</feature>
<evidence type="ECO:0000256" key="10">
    <source>
        <dbReference type="RuleBase" id="RU004011"/>
    </source>
</evidence>
<comment type="catalytic activity">
    <reaction evidence="8">
        <text>a 2'-deoxyribonucleoside 5'-diphosphate + ATP = a 2'-deoxyribonucleoside 5'-triphosphate + ADP</text>
        <dbReference type="Rhea" id="RHEA:44640"/>
        <dbReference type="ChEBI" id="CHEBI:30616"/>
        <dbReference type="ChEBI" id="CHEBI:61560"/>
        <dbReference type="ChEBI" id="CHEBI:73316"/>
        <dbReference type="ChEBI" id="CHEBI:456216"/>
        <dbReference type="EC" id="2.7.4.6"/>
    </reaction>
</comment>
<keyword evidence="2 8" id="KW-0597">Phosphoprotein</keyword>
<comment type="function">
    <text evidence="8">Major role in the synthesis of nucleoside triphosphates other than ATP. The ATP gamma phosphate is transferred to the NDP beta phosphate via a ping-pong mechanism, using a phosphorylated active-site intermediate.</text>
</comment>
<dbReference type="GO" id="GO:0004550">
    <property type="term" value="F:nucleoside diphosphate kinase activity"/>
    <property type="evidence" value="ECO:0007669"/>
    <property type="project" value="UniProtKB-UniRule"/>
</dbReference>
<dbReference type="GO" id="GO:0046872">
    <property type="term" value="F:metal ion binding"/>
    <property type="evidence" value="ECO:0007669"/>
    <property type="project" value="UniProtKB-KW"/>
</dbReference>
<feature type="binding site" evidence="8 9">
    <location>
        <position position="59"/>
    </location>
    <ligand>
        <name>ATP</name>
        <dbReference type="ChEBI" id="CHEBI:30616"/>
    </ligand>
</feature>
<protein>
    <recommendedName>
        <fullName evidence="8">Nucleoside diphosphate kinase</fullName>
        <shortName evidence="8">NDK</shortName>
        <shortName evidence="8">NDP kinase</shortName>
        <ecNumber evidence="8">2.7.4.6</ecNumber>
    </recommendedName>
    <alternativeName>
        <fullName evidence="8">Nucleoside-2-P kinase</fullName>
    </alternativeName>
</protein>
<evidence type="ECO:0000256" key="7">
    <source>
        <dbReference type="ARBA" id="ARBA00023080"/>
    </source>
</evidence>
<comment type="similarity">
    <text evidence="1 8 9 10">Belongs to the NDK family.</text>
</comment>
<dbReference type="SMART" id="SM00562">
    <property type="entry name" value="NDK"/>
    <property type="match status" value="1"/>
</dbReference>
<comment type="catalytic activity">
    <reaction evidence="8">
        <text>a ribonucleoside 5'-diphosphate + ATP = a ribonucleoside 5'-triphosphate + ADP</text>
        <dbReference type="Rhea" id="RHEA:18113"/>
        <dbReference type="ChEBI" id="CHEBI:30616"/>
        <dbReference type="ChEBI" id="CHEBI:57930"/>
        <dbReference type="ChEBI" id="CHEBI:61557"/>
        <dbReference type="ChEBI" id="CHEBI:456216"/>
        <dbReference type="EC" id="2.7.4.6"/>
    </reaction>
</comment>
<feature type="binding site" evidence="8 9">
    <location>
        <position position="87"/>
    </location>
    <ligand>
        <name>ATP</name>
        <dbReference type="ChEBI" id="CHEBI:30616"/>
    </ligand>
</feature>
<dbReference type="KEGG" id="pbal:CPBP_00819"/>
<dbReference type="InterPro" id="IPR001564">
    <property type="entry name" value="Nucleoside_diP_kinase"/>
</dbReference>
<feature type="binding site" evidence="8 9">
    <location>
        <position position="114"/>
    </location>
    <ligand>
        <name>ATP</name>
        <dbReference type="ChEBI" id="CHEBI:30616"/>
    </ligand>
</feature>
<dbReference type="RefSeq" id="WP_350331596.1">
    <property type="nucleotide sequence ID" value="NZ_CP054719.1"/>
</dbReference>
<dbReference type="InterPro" id="IPR036850">
    <property type="entry name" value="NDK-like_dom_sf"/>
</dbReference>
<evidence type="ECO:0000256" key="2">
    <source>
        <dbReference type="ARBA" id="ARBA00022553"/>
    </source>
</evidence>
<dbReference type="HAMAP" id="MF_00451">
    <property type="entry name" value="NDP_kinase"/>
    <property type="match status" value="1"/>
</dbReference>
<comment type="cofactor">
    <cofactor evidence="8">
        <name>Mg(2+)</name>
        <dbReference type="ChEBI" id="CHEBI:18420"/>
    </cofactor>
</comment>
<dbReference type="EMBL" id="CP054719">
    <property type="protein sequence ID" value="QOL20042.1"/>
    <property type="molecule type" value="Genomic_DNA"/>
</dbReference>
<reference evidence="12 13" key="1">
    <citation type="submission" date="2020-06" db="EMBL/GenBank/DDBJ databases">
        <title>The endosymbiont of the kinetoplastid Bodo saltans is a Paracaedibacter-like alpha-proteobacterium possessing a putative toxin-antitoxin system.</title>
        <authorList>
            <person name="Midha S."/>
            <person name="Rigden D.J."/>
            <person name="Siozios S."/>
            <person name="Hurst G.D.D."/>
            <person name="Jackson A.P."/>
        </authorList>
    </citation>
    <scope>NUCLEOTIDE SEQUENCE [LARGE SCALE GENOMIC DNA]</scope>
    <source>
        <strain evidence="12">Lake Konstanz</strain>
    </source>
</reference>
<name>A0A7L9RU03_9PROT</name>
<accession>A0A7L9RU03</accession>
<evidence type="ECO:0000256" key="5">
    <source>
        <dbReference type="ARBA" id="ARBA00022777"/>
    </source>
</evidence>
<keyword evidence="7 8" id="KW-0546">Nucleotide metabolism</keyword>
<gene>
    <name evidence="8 12" type="primary">ndk</name>
    <name evidence="12" type="ORF">CPBP_00819</name>
</gene>
<evidence type="ECO:0000256" key="6">
    <source>
        <dbReference type="ARBA" id="ARBA00022840"/>
    </source>
</evidence>
<evidence type="ECO:0000313" key="13">
    <source>
        <dbReference type="Proteomes" id="UP000594001"/>
    </source>
</evidence>